<comment type="caution">
    <text evidence="2">The sequence shown here is derived from an EMBL/GenBank/DDBJ whole genome shotgun (WGS) entry which is preliminary data.</text>
</comment>
<dbReference type="InterPro" id="IPR051599">
    <property type="entry name" value="Cell_Envelope_Assoc"/>
</dbReference>
<dbReference type="Gene3D" id="3.40.630.30">
    <property type="match status" value="1"/>
</dbReference>
<evidence type="ECO:0000313" key="3">
    <source>
        <dbReference type="Proteomes" id="UP000178349"/>
    </source>
</evidence>
<dbReference type="GO" id="GO:0005886">
    <property type="term" value="C:plasma membrane"/>
    <property type="evidence" value="ECO:0007669"/>
    <property type="project" value="TreeGrafter"/>
</dbReference>
<dbReference type="PANTHER" id="PTHR30336:SF20">
    <property type="entry name" value="DUF218 DOMAIN-CONTAINING PROTEIN"/>
    <property type="match status" value="1"/>
</dbReference>
<dbReference type="SUPFAM" id="SSF55729">
    <property type="entry name" value="Acyl-CoA N-acyltransferases (Nat)"/>
    <property type="match status" value="1"/>
</dbReference>
<name>A0A1F6NMS7_9BACT</name>
<dbReference type="Pfam" id="PF13302">
    <property type="entry name" value="Acetyltransf_3"/>
    <property type="match status" value="1"/>
</dbReference>
<dbReference type="InterPro" id="IPR014729">
    <property type="entry name" value="Rossmann-like_a/b/a_fold"/>
</dbReference>
<dbReference type="CDD" id="cd06259">
    <property type="entry name" value="YdcF-like"/>
    <property type="match status" value="1"/>
</dbReference>
<reference evidence="2 3" key="1">
    <citation type="journal article" date="2016" name="Nat. Commun.">
        <title>Thousands of microbial genomes shed light on interconnected biogeochemical processes in an aquifer system.</title>
        <authorList>
            <person name="Anantharaman K."/>
            <person name="Brown C.T."/>
            <person name="Hug L.A."/>
            <person name="Sharon I."/>
            <person name="Castelle C.J."/>
            <person name="Probst A.J."/>
            <person name="Thomas B.C."/>
            <person name="Singh A."/>
            <person name="Wilkins M.J."/>
            <person name="Karaoz U."/>
            <person name="Brodie E.L."/>
            <person name="Williams K.H."/>
            <person name="Hubbard S.S."/>
            <person name="Banfield J.F."/>
        </authorList>
    </citation>
    <scope>NUCLEOTIDE SEQUENCE [LARGE SCALE GENOMIC DNA]</scope>
</reference>
<dbReference type="PROSITE" id="PS51186">
    <property type="entry name" value="GNAT"/>
    <property type="match status" value="1"/>
</dbReference>
<dbReference type="GO" id="GO:0016747">
    <property type="term" value="F:acyltransferase activity, transferring groups other than amino-acyl groups"/>
    <property type="evidence" value="ECO:0007669"/>
    <property type="project" value="InterPro"/>
</dbReference>
<dbReference type="InterPro" id="IPR016181">
    <property type="entry name" value="Acyl_CoA_acyltransferase"/>
</dbReference>
<dbReference type="EMBL" id="MFQW01000054">
    <property type="protein sequence ID" value="OGH84944.1"/>
    <property type="molecule type" value="Genomic_DNA"/>
</dbReference>
<evidence type="ECO:0000313" key="2">
    <source>
        <dbReference type="EMBL" id="OGH84944.1"/>
    </source>
</evidence>
<evidence type="ECO:0000259" key="1">
    <source>
        <dbReference type="PROSITE" id="PS51186"/>
    </source>
</evidence>
<gene>
    <name evidence="2" type="ORF">A2493_01850</name>
</gene>
<dbReference type="Proteomes" id="UP000178349">
    <property type="component" value="Unassembled WGS sequence"/>
</dbReference>
<dbReference type="InterPro" id="IPR000182">
    <property type="entry name" value="GNAT_dom"/>
</dbReference>
<dbReference type="Gene3D" id="3.40.50.620">
    <property type="entry name" value="HUPs"/>
    <property type="match status" value="1"/>
</dbReference>
<dbReference type="Pfam" id="PF02698">
    <property type="entry name" value="DUF218"/>
    <property type="match status" value="1"/>
</dbReference>
<dbReference type="AlphaFoldDB" id="A0A1F6NMS7"/>
<sequence length="363" mass="42001">MDNINKLFHLLLSVAPQKGDVIVWLQGDRYDRGTKVLDLYVKKMAKKIVLTGNNVLLSSKLRLGEKNISLQSMYNWLVKKGVKKKDIIVESKSLNTKDQADNVIALSKKNKWSKLLLVASSYHQPRAFLTFLYSANKFDWNGLIINQPFFVDENKIPGGRSEVSGKLFLKEIKKISFYKKDLATLNEGLKYIYDNFIRVKLKLAKLEDANFLFELRNDATIRSNSFNQEEIKIDGHVSWFKKVLVDKNIFLYIIFNETNEKIGQVRFDIVKKHTKISISIGSSFRNMGYGREVITVSSLFFLNKFVNMKYILAEIKKENLASIKSFVKSGYVFFKENDNTLFLHFNNKINLYASIDTSCRYGQ</sequence>
<dbReference type="InterPro" id="IPR003848">
    <property type="entry name" value="DUF218"/>
</dbReference>
<protein>
    <recommendedName>
        <fullName evidence="1">N-acetyltransferase domain-containing protein</fullName>
    </recommendedName>
</protein>
<accession>A0A1F6NMS7</accession>
<feature type="domain" description="N-acetyltransferase" evidence="1">
    <location>
        <begin position="199"/>
        <end position="352"/>
    </location>
</feature>
<organism evidence="2 3">
    <name type="scientific">Candidatus Magasanikbacteria bacterium RIFOXYC12_FULL_33_11</name>
    <dbReference type="NCBI Taxonomy" id="1798701"/>
    <lineage>
        <taxon>Bacteria</taxon>
        <taxon>Candidatus Magasanikiibacteriota</taxon>
    </lineage>
</organism>
<dbReference type="PANTHER" id="PTHR30336">
    <property type="entry name" value="INNER MEMBRANE PROTEIN, PROBABLE PERMEASE"/>
    <property type="match status" value="1"/>
</dbReference>
<proteinExistence type="predicted"/>